<dbReference type="PANTHER" id="PTHR13026">
    <property type="entry name" value="NNP-1 PROTEIN NOVEL NUCLEAR PROTEIN 1 NOP52"/>
    <property type="match status" value="1"/>
</dbReference>
<keyword evidence="8" id="KW-1185">Reference proteome</keyword>
<feature type="compositionally biased region" description="Polar residues" evidence="5">
    <location>
        <begin position="527"/>
        <end position="542"/>
    </location>
</feature>
<feature type="region of interest" description="Disordered" evidence="5">
    <location>
        <begin position="261"/>
        <end position="309"/>
    </location>
</feature>
<organism evidence="7 8">
    <name type="scientific">Albula glossodonta</name>
    <name type="common">roundjaw bonefish</name>
    <dbReference type="NCBI Taxonomy" id="121402"/>
    <lineage>
        <taxon>Eukaryota</taxon>
        <taxon>Metazoa</taxon>
        <taxon>Chordata</taxon>
        <taxon>Craniata</taxon>
        <taxon>Vertebrata</taxon>
        <taxon>Euteleostomi</taxon>
        <taxon>Actinopterygii</taxon>
        <taxon>Neopterygii</taxon>
        <taxon>Teleostei</taxon>
        <taxon>Albuliformes</taxon>
        <taxon>Albulidae</taxon>
        <taxon>Albula</taxon>
    </lineage>
</organism>
<dbReference type="InterPro" id="IPR013320">
    <property type="entry name" value="ConA-like_dom_sf"/>
</dbReference>
<evidence type="ECO:0000259" key="6">
    <source>
        <dbReference type="PROSITE" id="PS50188"/>
    </source>
</evidence>
<dbReference type="OrthoDB" id="2019504at2759"/>
<comment type="similarity">
    <text evidence="2">Belongs to the RRP1 family.</text>
</comment>
<feature type="region of interest" description="Disordered" evidence="5">
    <location>
        <begin position="629"/>
        <end position="891"/>
    </location>
</feature>
<feature type="compositionally biased region" description="Basic residues" evidence="5">
    <location>
        <begin position="500"/>
        <end position="511"/>
    </location>
</feature>
<dbReference type="GO" id="GO:0030688">
    <property type="term" value="C:preribosome, small subunit precursor"/>
    <property type="evidence" value="ECO:0007669"/>
    <property type="project" value="InterPro"/>
</dbReference>
<evidence type="ECO:0000256" key="4">
    <source>
        <dbReference type="ARBA" id="ARBA00023242"/>
    </source>
</evidence>
<evidence type="ECO:0000256" key="1">
    <source>
        <dbReference type="ARBA" id="ARBA00004123"/>
    </source>
</evidence>
<accession>A0A8T2N3G1</accession>
<dbReference type="GO" id="GO:0006364">
    <property type="term" value="P:rRNA processing"/>
    <property type="evidence" value="ECO:0007669"/>
    <property type="project" value="UniProtKB-KW"/>
</dbReference>
<feature type="compositionally biased region" description="Low complexity" evidence="5">
    <location>
        <begin position="562"/>
        <end position="574"/>
    </location>
</feature>
<sequence length="1027" mass="113533">MAPVLQDPEIQFAQRLASNEKTIRTKAIKKLRKYLSVRSQKPKGGFTLEELLKIWKGLFYCLWMQDKPLLQEELSTQISGLIHSLQNTDSRKWARLLSVCVCVRECTCVYEIVFHSFSCFYFSLAEFLFLESFLLTVNREWNGIDRLRMDKFYSLVRFVFRQALGERFTELLSAQVLRSTSEAPKGVQLHVLDVYLTELARVGAAELTADQNLSFISPFCKMAAKTKDHVLMQAICSSIFQEIIDQAPFAIEDLMQEVRHRGGAEGGADSDQEPESTSVPDKISKPRERRVNGAMAADEEEEEEEEDDELLYLEEDSDAPLDEEGIGPVLQHRGYSTLPGSLAQGLLYAARLFSTGYSTLPGSLAQGLLYAARLFSTGFDYSAVADRLFELASRTNTPSFNRTRLYKLVKTFRNLSEGVFPRDEAPEDVSTDEDDDMFGSRRRMRKRRRNREEEPELEGSSAAKKCKAKKDEKKAADSEKNCVTETTENSEAPSADSDAKKKRRRKKKKKREEKTGAGDESEDRETQLTASAAQLDTCTEQTPMADDVERAGVGESQSLISAEAQGEAAAETAADTQPDSQSESASVGSTLREGKGKRRRRKPSTLEMNVAAADADAAGAELIHLSAVEESQSAVEAEHVAPDEAEVTPPPPAASKKKNRKKKSKEEKPMAEATSDCAGASPEEPSCADVVPAEPSCADVSPAEPSCADEQPADTPLKKRKRKKMKVAAQGGEGIEEVAQINGHTEERAPGGKKSNQGSLQENELHLAEKRLKKKKTKAQAGADSSFVTFQSPSVPTPLYCRQAKASPSTPLSSKQSSLTPLSESKKVTFGLKNNQTAEFRKTDRSLMVSPDGSSRVPFDPSQKPRCSVLKSPAGRLATKSKSNKSNGRPRAPFLLSPLPRLPHFLILSPLVESITLDPATAQFGMMLSLDRKQAWANRILLDKGYPCVFGEGSFTSGRHYGEVAVGTNSRWRVGLAIRSVDVTQMQNSSLQPESGFYGIWLVDRKLSALTKSEYTSLWDPLWHRLQ</sequence>
<dbReference type="Gene3D" id="2.60.120.920">
    <property type="match status" value="1"/>
</dbReference>
<feature type="compositionally biased region" description="Basic residues" evidence="5">
    <location>
        <begin position="440"/>
        <end position="449"/>
    </location>
</feature>
<dbReference type="Proteomes" id="UP000824540">
    <property type="component" value="Unassembled WGS sequence"/>
</dbReference>
<feature type="domain" description="B30.2/SPRY" evidence="6">
    <location>
        <begin position="894"/>
        <end position="1027"/>
    </location>
</feature>
<dbReference type="SUPFAM" id="SSF49899">
    <property type="entry name" value="Concanavalin A-like lectins/glucanases"/>
    <property type="match status" value="1"/>
</dbReference>
<feature type="compositionally biased region" description="Low complexity" evidence="5">
    <location>
        <begin position="807"/>
        <end position="823"/>
    </location>
</feature>
<feature type="compositionally biased region" description="Polar residues" evidence="5">
    <location>
        <begin position="575"/>
        <end position="589"/>
    </location>
</feature>
<reference evidence="7" key="1">
    <citation type="thesis" date="2021" institute="BYU ScholarsArchive" country="Provo, UT, USA">
        <title>Applications of and Algorithms for Genome Assembly and Genomic Analyses with an Emphasis on Marine Teleosts.</title>
        <authorList>
            <person name="Pickett B.D."/>
        </authorList>
    </citation>
    <scope>NUCLEOTIDE SEQUENCE</scope>
    <source>
        <strain evidence="7">HI-2016</strain>
    </source>
</reference>
<feature type="non-terminal residue" evidence="7">
    <location>
        <position position="1"/>
    </location>
</feature>
<dbReference type="InterPro" id="IPR001870">
    <property type="entry name" value="B30.2/SPRY"/>
</dbReference>
<name>A0A8T2N3G1_9TELE</name>
<feature type="compositionally biased region" description="Acidic residues" evidence="5">
    <location>
        <begin position="425"/>
        <end position="437"/>
    </location>
</feature>
<keyword evidence="3" id="KW-0698">rRNA processing</keyword>
<comment type="subcellular location">
    <subcellularLocation>
        <location evidence="1">Nucleus</location>
    </subcellularLocation>
</comment>
<dbReference type="PANTHER" id="PTHR13026:SF0">
    <property type="entry name" value="RIBOSOMAL RNA PROCESSING 1B"/>
    <property type="match status" value="1"/>
</dbReference>
<protein>
    <recommendedName>
        <fullName evidence="6">B30.2/SPRY domain-containing protein</fullName>
    </recommendedName>
</protein>
<proteinExistence type="inferred from homology"/>
<gene>
    <name evidence="7" type="ORF">JZ751_020285</name>
</gene>
<feature type="compositionally biased region" description="Acidic residues" evidence="5">
    <location>
        <begin position="297"/>
        <end position="309"/>
    </location>
</feature>
<comment type="caution">
    <text evidence="7">The sequence shown here is derived from an EMBL/GenBank/DDBJ whole genome shotgun (WGS) entry which is preliminary data.</text>
</comment>
<feature type="compositionally biased region" description="Basic and acidic residues" evidence="5">
    <location>
        <begin position="469"/>
        <end position="482"/>
    </location>
</feature>
<dbReference type="EMBL" id="JAFBMS010000389">
    <property type="protein sequence ID" value="KAG9331087.1"/>
    <property type="molecule type" value="Genomic_DNA"/>
</dbReference>
<evidence type="ECO:0000256" key="2">
    <source>
        <dbReference type="ARBA" id="ARBA00006374"/>
    </source>
</evidence>
<dbReference type="GO" id="GO:0005634">
    <property type="term" value="C:nucleus"/>
    <property type="evidence" value="ECO:0007669"/>
    <property type="project" value="UniProtKB-SubCell"/>
</dbReference>
<feature type="region of interest" description="Disordered" evidence="5">
    <location>
        <begin position="421"/>
        <end position="612"/>
    </location>
</feature>
<evidence type="ECO:0000256" key="3">
    <source>
        <dbReference type="ARBA" id="ARBA00022552"/>
    </source>
</evidence>
<dbReference type="InterPro" id="IPR010301">
    <property type="entry name" value="RRP1"/>
</dbReference>
<evidence type="ECO:0000313" key="8">
    <source>
        <dbReference type="Proteomes" id="UP000824540"/>
    </source>
</evidence>
<feature type="compositionally biased region" description="Polar residues" evidence="5">
    <location>
        <begin position="483"/>
        <end position="492"/>
    </location>
</feature>
<dbReference type="Pfam" id="PF05997">
    <property type="entry name" value="Nop52"/>
    <property type="match status" value="1"/>
</dbReference>
<keyword evidence="4" id="KW-0539">Nucleus</keyword>
<dbReference type="PROSITE" id="PS50188">
    <property type="entry name" value="B302_SPRY"/>
    <property type="match status" value="1"/>
</dbReference>
<dbReference type="AlphaFoldDB" id="A0A8T2N3G1"/>
<feature type="compositionally biased region" description="Basic and acidic residues" evidence="5">
    <location>
        <begin position="282"/>
        <end position="291"/>
    </location>
</feature>
<evidence type="ECO:0000256" key="5">
    <source>
        <dbReference type="SAM" id="MobiDB-lite"/>
    </source>
</evidence>
<evidence type="ECO:0000313" key="7">
    <source>
        <dbReference type="EMBL" id="KAG9331087.1"/>
    </source>
</evidence>
<dbReference type="InterPro" id="IPR043136">
    <property type="entry name" value="B30.2/SPRY_sf"/>
</dbReference>